<evidence type="ECO:0000313" key="3">
    <source>
        <dbReference type="EMBL" id="OIR18189.1"/>
    </source>
</evidence>
<dbReference type="AlphaFoldDB" id="A0A1J5TPF0"/>
<keyword evidence="2" id="KW-0472">Membrane</keyword>
<keyword evidence="2" id="KW-0812">Transmembrane</keyword>
<proteinExistence type="predicted"/>
<organism evidence="3">
    <name type="scientific">mine drainage metagenome</name>
    <dbReference type="NCBI Taxonomy" id="410659"/>
    <lineage>
        <taxon>unclassified sequences</taxon>
        <taxon>metagenomes</taxon>
        <taxon>ecological metagenomes</taxon>
    </lineage>
</organism>
<reference evidence="3" key="1">
    <citation type="submission" date="2016-10" db="EMBL/GenBank/DDBJ databases">
        <title>Sequence of Gallionella enrichment culture.</title>
        <authorList>
            <person name="Poehlein A."/>
            <person name="Muehling M."/>
            <person name="Daniel R."/>
        </authorList>
    </citation>
    <scope>NUCLEOTIDE SEQUENCE</scope>
</reference>
<feature type="transmembrane region" description="Helical" evidence="2">
    <location>
        <begin position="190"/>
        <end position="209"/>
    </location>
</feature>
<comment type="caution">
    <text evidence="3">The sequence shown here is derived from an EMBL/GenBank/DDBJ whole genome shotgun (WGS) entry which is preliminary data.</text>
</comment>
<dbReference type="EMBL" id="MLJW01000003">
    <property type="protein sequence ID" value="OIR18189.1"/>
    <property type="molecule type" value="Genomic_DNA"/>
</dbReference>
<feature type="region of interest" description="Disordered" evidence="1">
    <location>
        <begin position="283"/>
        <end position="302"/>
    </location>
</feature>
<gene>
    <name evidence="3" type="ORF">GALL_15160</name>
</gene>
<name>A0A1J5TPF0_9ZZZZ</name>
<keyword evidence="2" id="KW-1133">Transmembrane helix</keyword>
<feature type="transmembrane region" description="Helical" evidence="2">
    <location>
        <begin position="215"/>
        <end position="236"/>
    </location>
</feature>
<sequence length="302" mass="34628">MIGFCFQEGSYVPDKPYSQAGLRRSAQPLSSTLAIISPHTMTPDDIRFASVKEDRGWYFVEYFPPHPDFRFSVLQLSVVESHDANAVANAMEYEARDWLRRYPVPVMVTAFSLEGDVFPLQSARPTDHLIAFSDPTQSKEVLRWELVADAELPAVALDRTFLKRIFANVPSKTGREIQAEAQKHITTLKVGWWIVFLWAVVVPLGVAVLEWWSDLLGLVVLAYAFFKAAVEALRLTGHLPKSERERQKEAEDLKMRHYYYHCERNPESFERLKADNFRREEIERTKSQAAALKTQQHPSTDG</sequence>
<feature type="compositionally biased region" description="Polar residues" evidence="1">
    <location>
        <begin position="293"/>
        <end position="302"/>
    </location>
</feature>
<evidence type="ECO:0000256" key="1">
    <source>
        <dbReference type="SAM" id="MobiDB-lite"/>
    </source>
</evidence>
<evidence type="ECO:0000256" key="2">
    <source>
        <dbReference type="SAM" id="Phobius"/>
    </source>
</evidence>
<protein>
    <submittedName>
        <fullName evidence="3">Uncharacterized protein</fullName>
    </submittedName>
</protein>
<accession>A0A1J5TPF0</accession>